<dbReference type="RefSeq" id="WP_241647951.1">
    <property type="nucleotide sequence ID" value="NZ_LHQS01000001.1"/>
</dbReference>
<dbReference type="Proteomes" id="UP000290932">
    <property type="component" value="Unassembled WGS sequence"/>
</dbReference>
<keyword evidence="3" id="KW-1185">Reference proteome</keyword>
<gene>
    <name evidence="2" type="ORF">ABH15_00345</name>
</gene>
<evidence type="ECO:0008006" key="4">
    <source>
        <dbReference type="Google" id="ProtNLM"/>
    </source>
</evidence>
<keyword evidence="1" id="KW-0175">Coiled coil</keyword>
<dbReference type="AlphaFoldDB" id="A0A498H1V4"/>
<dbReference type="Gene3D" id="3.10.620.30">
    <property type="match status" value="1"/>
</dbReference>
<dbReference type="InterPro" id="IPR010319">
    <property type="entry name" value="Transglutaminase-like_Cys_pept"/>
</dbReference>
<feature type="coiled-coil region" evidence="1">
    <location>
        <begin position="287"/>
        <end position="351"/>
    </location>
</feature>
<evidence type="ECO:0000256" key="1">
    <source>
        <dbReference type="SAM" id="Coils"/>
    </source>
</evidence>
<protein>
    <recommendedName>
        <fullName evidence="4">Transglutaminase-like domain-containing protein</fullName>
    </recommendedName>
</protein>
<dbReference type="PANTHER" id="PTHR39327">
    <property type="match status" value="1"/>
</dbReference>
<comment type="caution">
    <text evidence="2">The sequence shown here is derived from an EMBL/GenBank/DDBJ whole genome shotgun (WGS) entry which is preliminary data.</text>
</comment>
<accession>A0A498H1V4</accession>
<reference evidence="2 3" key="1">
    <citation type="journal article" date="2015" name="Int. J. Syst. Evol. Microbiol.">
        <title>Methanoculleus taiwanensis sp. nov., a methanogen isolated from deep marine sediment at the deformation front area near Taiwan.</title>
        <authorList>
            <person name="Weng C.Y."/>
            <person name="Chen S.C."/>
            <person name="Lai M.C."/>
            <person name="Wu S.Y."/>
            <person name="Lin S."/>
            <person name="Yang T.F."/>
            <person name="Chen P.C."/>
        </authorList>
    </citation>
    <scope>NUCLEOTIDE SEQUENCE [LARGE SCALE GENOMIC DNA]</scope>
    <source>
        <strain evidence="2 3">CYW4</strain>
    </source>
</reference>
<dbReference type="PANTHER" id="PTHR39327:SF1">
    <property type="entry name" value="BLR5470 PROTEIN"/>
    <property type="match status" value="1"/>
</dbReference>
<evidence type="ECO:0000313" key="3">
    <source>
        <dbReference type="Proteomes" id="UP000290932"/>
    </source>
</evidence>
<organism evidence="2 3">
    <name type="scientific">Methanoculleus taiwanensis</name>
    <dbReference type="NCBI Taxonomy" id="1550565"/>
    <lineage>
        <taxon>Archaea</taxon>
        <taxon>Methanobacteriati</taxon>
        <taxon>Methanobacteriota</taxon>
        <taxon>Stenosarchaea group</taxon>
        <taxon>Methanomicrobia</taxon>
        <taxon>Methanomicrobiales</taxon>
        <taxon>Methanomicrobiaceae</taxon>
        <taxon>Methanoculleus</taxon>
    </lineage>
</organism>
<name>A0A498H1V4_9EURY</name>
<sequence>MAGGTGARFGAVLVLLCSLLVLAGVLGLSGSLGALLHPAAVAPEIVPVAGYTLENETVYTFPFGQGNETIRVRVDPAVYGGAKEADKAIYLYENFTREEWLPLYYRAFIDDADQEPFYTALLAEFRAIRDREGLDADRYLELLVVFVQSIPYETDSLAVEPKFPVETFVDGRGDCDDKSLLLAALLAREGYGTALFSFEAEEHMAVGVNSTGCLWNGMPYAYIEATNVSYVGILPNELADGTVLASAPIVVPVGNGTGAYENCTEIEAIRNARDLAYARILALAPLIDARQAEYQALYVRLAELRAELDRLSTLADHQGYNALVPGYNALLDEYKRSVDEYNRLIEESEASIGLYNRIVLHAYDRPGTYRLVAEHLPEALTPR</sequence>
<evidence type="ECO:0000313" key="2">
    <source>
        <dbReference type="EMBL" id="RXE56673.1"/>
    </source>
</evidence>
<proteinExistence type="predicted"/>
<dbReference type="EMBL" id="LHQS01000001">
    <property type="protein sequence ID" value="RXE56673.1"/>
    <property type="molecule type" value="Genomic_DNA"/>
</dbReference>